<dbReference type="EMBL" id="FNPF01000004">
    <property type="protein sequence ID" value="SDY18371.1"/>
    <property type="molecule type" value="Genomic_DNA"/>
</dbReference>
<reference evidence="1 2" key="1">
    <citation type="submission" date="2016-10" db="EMBL/GenBank/DDBJ databases">
        <authorList>
            <person name="de Groot N.N."/>
        </authorList>
    </citation>
    <scope>NUCLEOTIDE SEQUENCE [LARGE SCALE GENOMIC DNA]</scope>
    <source>
        <strain evidence="1 2">DSM 26880</strain>
    </source>
</reference>
<organism evidence="1 2">
    <name type="scientific">Citreimonas salinaria</name>
    <dbReference type="NCBI Taxonomy" id="321339"/>
    <lineage>
        <taxon>Bacteria</taxon>
        <taxon>Pseudomonadati</taxon>
        <taxon>Pseudomonadota</taxon>
        <taxon>Alphaproteobacteria</taxon>
        <taxon>Rhodobacterales</taxon>
        <taxon>Roseobacteraceae</taxon>
        <taxon>Citreimonas</taxon>
    </lineage>
</organism>
<evidence type="ECO:0000313" key="2">
    <source>
        <dbReference type="Proteomes" id="UP000199286"/>
    </source>
</evidence>
<protein>
    <submittedName>
        <fullName evidence="1">Uncharacterized protein</fullName>
    </submittedName>
</protein>
<sequence length="98" mass="10809">MTDTNTHEMPALNPRIANLSINVPPMKMEASNAQLLATFTVLAYPIRVQNVRLVKHQGEIKVWCPSRDFSFISAAKPVIIEAAMNAVREGLAEMDAMA</sequence>
<accession>A0A1H3HS66</accession>
<dbReference type="Proteomes" id="UP000199286">
    <property type="component" value="Unassembled WGS sequence"/>
</dbReference>
<dbReference type="STRING" id="321339.SAMN05444340_104137"/>
<dbReference type="AlphaFoldDB" id="A0A1H3HS66"/>
<dbReference type="RefSeq" id="WP_089881227.1">
    <property type="nucleotide sequence ID" value="NZ_FNPF01000004.1"/>
</dbReference>
<gene>
    <name evidence="1" type="ORF">SAMN05444340_104137</name>
</gene>
<dbReference type="OrthoDB" id="9931195at2"/>
<proteinExistence type="predicted"/>
<name>A0A1H3HS66_9RHOB</name>
<keyword evidence="2" id="KW-1185">Reference proteome</keyword>
<evidence type="ECO:0000313" key="1">
    <source>
        <dbReference type="EMBL" id="SDY18371.1"/>
    </source>
</evidence>